<keyword evidence="3" id="KW-1185">Reference proteome</keyword>
<protein>
    <submittedName>
        <fullName evidence="1">Uncharacterized protein</fullName>
    </submittedName>
</protein>
<reference evidence="3 4" key="1">
    <citation type="submission" date="2018-06" db="EMBL/GenBank/DDBJ databases">
        <title>Comparative genomics of downy mildews reveals potential adaptations to biotrophy.</title>
        <authorList>
            <person name="Fletcher K."/>
            <person name="Klosterman S.J."/>
            <person name="Derevnina L."/>
            <person name="Martin F."/>
            <person name="Koike S."/>
            <person name="Reyes Chin-Wo S."/>
            <person name="Mou B."/>
            <person name="Michelmore R."/>
        </authorList>
    </citation>
    <scope>NUCLEOTIDE SEQUENCE [LARGE SCALE GENOMIC DNA]</scope>
    <source>
        <strain evidence="2 4">R13</strain>
        <strain evidence="1 3">R14</strain>
    </source>
</reference>
<evidence type="ECO:0000313" key="1">
    <source>
        <dbReference type="EMBL" id="RMX65361.1"/>
    </source>
</evidence>
<proteinExistence type="predicted"/>
<dbReference type="EMBL" id="QKXF01000669">
    <property type="protein sequence ID" value="RQM09773.1"/>
    <property type="molecule type" value="Genomic_DNA"/>
</dbReference>
<evidence type="ECO:0000313" key="4">
    <source>
        <dbReference type="Proteomes" id="UP000286097"/>
    </source>
</evidence>
<accession>A0A3M6VH75</accession>
<name>A0A3M6VH75_9STRA</name>
<gene>
    <name evidence="2" type="ORF">DD237_004196</name>
    <name evidence="1" type="ORF">DD238_002661</name>
</gene>
<evidence type="ECO:0000313" key="3">
    <source>
        <dbReference type="Proteomes" id="UP000282087"/>
    </source>
</evidence>
<sequence>MCDSVRLAVSLPIGSPATASIRSIKKKTNIKTSQSLLVGVGSSVDKEQERLQKKLQQLKELGIELPDDETMALLQRNCFSVSGAASEYFDRRTKEDSLTAAPADERAKRRLEKLLMKLEKEELNCHVLGKMIMQGSVNRQGVKLHGGKRR</sequence>
<dbReference type="Proteomes" id="UP000286097">
    <property type="component" value="Unassembled WGS sequence"/>
</dbReference>
<dbReference type="Proteomes" id="UP000282087">
    <property type="component" value="Unassembled WGS sequence"/>
</dbReference>
<comment type="caution">
    <text evidence="1">The sequence shown here is derived from an EMBL/GenBank/DDBJ whole genome shotgun (WGS) entry which is preliminary data.</text>
</comment>
<evidence type="ECO:0000313" key="2">
    <source>
        <dbReference type="EMBL" id="RQM09773.1"/>
    </source>
</evidence>
<dbReference type="EMBL" id="QLLG01000252">
    <property type="protein sequence ID" value="RMX65361.1"/>
    <property type="molecule type" value="Genomic_DNA"/>
</dbReference>
<organism evidence="1 3">
    <name type="scientific">Peronospora effusa</name>
    <dbReference type="NCBI Taxonomy" id="542832"/>
    <lineage>
        <taxon>Eukaryota</taxon>
        <taxon>Sar</taxon>
        <taxon>Stramenopiles</taxon>
        <taxon>Oomycota</taxon>
        <taxon>Peronosporomycetes</taxon>
        <taxon>Peronosporales</taxon>
        <taxon>Peronosporaceae</taxon>
        <taxon>Peronospora</taxon>
    </lineage>
</organism>
<dbReference type="AlphaFoldDB" id="A0A3M6VH75"/>
<dbReference type="VEuPathDB" id="FungiDB:DD237_004196"/>